<dbReference type="InterPro" id="IPR014043">
    <property type="entry name" value="Acyl_transferase_dom"/>
</dbReference>
<dbReference type="Pfam" id="PF16197">
    <property type="entry name" value="KAsynt_C_assoc"/>
    <property type="match status" value="1"/>
</dbReference>
<accession>A0ABR3WZE6</accession>
<evidence type="ECO:0000313" key="9">
    <source>
        <dbReference type="Proteomes" id="UP001583193"/>
    </source>
</evidence>
<protein>
    <submittedName>
        <fullName evidence="8">Type I Iterative PKS</fullName>
    </submittedName>
</protein>
<keyword evidence="2" id="KW-0597">Phosphoprotein</keyword>
<organism evidence="8 9">
    <name type="scientific">Paecilomyces lecythidis</name>
    <dbReference type="NCBI Taxonomy" id="3004212"/>
    <lineage>
        <taxon>Eukaryota</taxon>
        <taxon>Fungi</taxon>
        <taxon>Dikarya</taxon>
        <taxon>Ascomycota</taxon>
        <taxon>Pezizomycotina</taxon>
        <taxon>Eurotiomycetes</taxon>
        <taxon>Eurotiomycetidae</taxon>
        <taxon>Eurotiales</taxon>
        <taxon>Thermoascaceae</taxon>
        <taxon>Paecilomyces</taxon>
    </lineage>
</organism>
<dbReference type="SUPFAM" id="SSF55048">
    <property type="entry name" value="Probable ACP-binding domain of malonyl-CoA ACP transacylase"/>
    <property type="match status" value="1"/>
</dbReference>
<dbReference type="Pfam" id="PF21089">
    <property type="entry name" value="PKS_DH_N"/>
    <property type="match status" value="1"/>
</dbReference>
<dbReference type="SMART" id="SM00826">
    <property type="entry name" value="PKS_DH"/>
    <property type="match status" value="1"/>
</dbReference>
<feature type="domain" description="Ketosynthase family 3 (KS3)" evidence="6">
    <location>
        <begin position="1"/>
        <end position="350"/>
    </location>
</feature>
<evidence type="ECO:0000313" key="8">
    <source>
        <dbReference type="EMBL" id="KAL1869061.1"/>
    </source>
</evidence>
<dbReference type="InterPro" id="IPR032821">
    <property type="entry name" value="PKS_assoc"/>
</dbReference>
<dbReference type="Pfam" id="PF02801">
    <property type="entry name" value="Ketoacyl-synt_C"/>
    <property type="match status" value="1"/>
</dbReference>
<dbReference type="InterPro" id="IPR016036">
    <property type="entry name" value="Malonyl_transacylase_ACP-bd"/>
</dbReference>
<dbReference type="SMART" id="SM00825">
    <property type="entry name" value="PKS_KS"/>
    <property type="match status" value="1"/>
</dbReference>
<dbReference type="InterPro" id="IPR049552">
    <property type="entry name" value="PKS_DH_N"/>
</dbReference>
<dbReference type="SUPFAM" id="SSF53901">
    <property type="entry name" value="Thiolase-like"/>
    <property type="match status" value="1"/>
</dbReference>
<feature type="region of interest" description="C-terminal hotdog fold" evidence="4">
    <location>
        <begin position="1013"/>
        <end position="1016"/>
    </location>
</feature>
<dbReference type="SUPFAM" id="SSF52151">
    <property type="entry name" value="FabD/lysophospholipase-like"/>
    <property type="match status" value="1"/>
</dbReference>
<dbReference type="InterPro" id="IPR050091">
    <property type="entry name" value="PKS_NRPS_Biosynth_Enz"/>
</dbReference>
<evidence type="ECO:0000256" key="3">
    <source>
        <dbReference type="ARBA" id="ARBA00022679"/>
    </source>
</evidence>
<comment type="caution">
    <text evidence="4">Lacks conserved residue(s) required for the propagation of feature annotation.</text>
</comment>
<name>A0ABR3WZE6_9EURO</name>
<keyword evidence="9" id="KW-1185">Reference proteome</keyword>
<dbReference type="Gene3D" id="3.40.47.10">
    <property type="match status" value="1"/>
</dbReference>
<dbReference type="EMBL" id="JAVDPF010000036">
    <property type="protein sequence ID" value="KAL1869061.1"/>
    <property type="molecule type" value="Genomic_DNA"/>
</dbReference>
<dbReference type="Pfam" id="PF00109">
    <property type="entry name" value="ketoacyl-synt"/>
    <property type="match status" value="1"/>
</dbReference>
<dbReference type="InterPro" id="IPR001227">
    <property type="entry name" value="Ac_transferase_dom_sf"/>
</dbReference>
<sequence length="1016" mass="110770">MHIFGINNLEAMYMDAQQRKLLEVVYESFESAGVPLERVQKSQTGVYIGNFTNDFMVMQYRDPEYFTRFSATGSGLTVMANRISHCFDLRGPSMVLDTACSSSLYALHCACLGLDARDCDAAVVASANLIQTPEGQLVATKAGILSPDSFCHTFDETANGYGRAEGVSAVYLKRLGDAIRDGDPIRAVIRGTAINGNGKTPGIVQPSADGQEAVIRAAYDRAGLPTDGTDYVEAHGTGTRVGDPIEVEAISRVFCHQTGRPTLVGGVKPNLGHSEGASGLVSLIKVALALEKGIIPATLGVRNINPSIKTADWNVKIVTANIEWPASSIPRASINSFGFGGANSHAILEAAPRQYRGYTNPGSNGNSRGICHTKGHMNKQAHTTGSSPSNDDGERLYLIPLSAQSAASLTQQVTNLATCIAQPKHRIAVQDLSYTLSCHRSKLSTRGFVLASQSTLTSNMDVEKFAIHQIDGSGNLPLTFIYTGQGAQWTKMGVELLQYNSIFLHSIRGLDFCLQTLSSRRSPDWTIEGVLRDLSGKNDINLADKSQTVCTAIQIAITDVLHDLGIHPKTVIGHSSGEMAAAYAAGIITPRQAITAAYFRGTVVSWSLEKGACINSPENTTLSGDETAVDVLLQALKRRGIWAKRLDTGDTAYHSHHMKEIGEVYQAWLKEEWSNTEAVTNGRMARHMDDYVNGHAKGYKKGVRMISTISGNNERPEKVASPAYWRSNLESPVLFENAVRQIMKIGRSHFVEIGPHSTLKLPITQTSAVVDGDGLLYNSALIRSRNAWMTILDLVGSLYLRGRDEIRLKKISFHDDIPSPKILVDLPPYPWDYSSPVLWVESRAVTEFRNRKYPRHDLLGSQVTGGNPSVVVWRNILNVNEVTWLQDHRLGPSVVFPAAGYIAMTVEAICQAAGLHLHDCPGVELRNTSFVSTLDLDPKKKPSIEIFAELRSSGLSSICNSEAWSKFSVSSISNETSRPTLHMRTLVKLSEVSLSLARQIQLDKSQMTQDAPPHMV</sequence>
<dbReference type="PANTHER" id="PTHR43775:SF50">
    <property type="entry name" value="HIGHLY REDUCING POLYKETIDE SYNTHASE SRDA"/>
    <property type="match status" value="1"/>
</dbReference>
<feature type="domain" description="PKS/mFAS DH" evidence="7">
    <location>
        <begin position="856"/>
        <end position="1016"/>
    </location>
</feature>
<dbReference type="InterPro" id="IPR014030">
    <property type="entry name" value="Ketoacyl_synth_N"/>
</dbReference>
<dbReference type="Gene3D" id="3.10.129.110">
    <property type="entry name" value="Polyketide synthase dehydratase"/>
    <property type="match status" value="1"/>
</dbReference>
<gene>
    <name evidence="8" type="ORF">Plec18167_008065</name>
</gene>
<dbReference type="InterPro" id="IPR016039">
    <property type="entry name" value="Thiolase-like"/>
</dbReference>
<comment type="caution">
    <text evidence="8">The sequence shown here is derived from an EMBL/GenBank/DDBJ whole genome shotgun (WGS) entry which is preliminary data.</text>
</comment>
<dbReference type="InterPro" id="IPR020841">
    <property type="entry name" value="PKS_Beta-ketoAc_synthase_dom"/>
</dbReference>
<keyword evidence="3" id="KW-0808">Transferase</keyword>
<evidence type="ECO:0000256" key="5">
    <source>
        <dbReference type="SAM" id="MobiDB-lite"/>
    </source>
</evidence>
<dbReference type="Proteomes" id="UP001583193">
    <property type="component" value="Unassembled WGS sequence"/>
</dbReference>
<dbReference type="InterPro" id="IPR014031">
    <property type="entry name" value="Ketoacyl_synth_C"/>
</dbReference>
<dbReference type="PANTHER" id="PTHR43775">
    <property type="entry name" value="FATTY ACID SYNTHASE"/>
    <property type="match status" value="1"/>
</dbReference>
<dbReference type="PROSITE" id="PS00606">
    <property type="entry name" value="KS3_1"/>
    <property type="match status" value="1"/>
</dbReference>
<reference evidence="8 9" key="1">
    <citation type="journal article" date="2024" name="IMA Fungus">
        <title>IMA Genome - F19 : A genome assembly and annotation guide to empower mycologists, including annotated draft genome sequences of Ceratocystis pirilliformis, Diaporthe australafricana, Fusarium ophioides, Paecilomyces lecythidis, and Sporothrix stenoceras.</title>
        <authorList>
            <person name="Aylward J."/>
            <person name="Wilson A.M."/>
            <person name="Visagie C.M."/>
            <person name="Spraker J."/>
            <person name="Barnes I."/>
            <person name="Buitendag C."/>
            <person name="Ceriani C."/>
            <person name="Del Mar Angel L."/>
            <person name="du Plessis D."/>
            <person name="Fuchs T."/>
            <person name="Gasser K."/>
            <person name="Kramer D."/>
            <person name="Li W."/>
            <person name="Munsamy K."/>
            <person name="Piso A."/>
            <person name="Price J.L."/>
            <person name="Sonnekus B."/>
            <person name="Thomas C."/>
            <person name="van der Nest A."/>
            <person name="van Dijk A."/>
            <person name="van Heerden A."/>
            <person name="van Vuuren N."/>
            <person name="Yilmaz N."/>
            <person name="Duong T.A."/>
            <person name="van der Merwe N.A."/>
            <person name="Wingfield M.J."/>
            <person name="Wingfield B.D."/>
        </authorList>
    </citation>
    <scope>NUCLEOTIDE SEQUENCE [LARGE SCALE GENOMIC DNA]</scope>
    <source>
        <strain evidence="8 9">CMW 18167</strain>
    </source>
</reference>
<dbReference type="InterPro" id="IPR018201">
    <property type="entry name" value="Ketoacyl_synth_AS"/>
</dbReference>
<feature type="region of interest" description="N-terminal hotdog fold" evidence="4">
    <location>
        <begin position="856"/>
        <end position="994"/>
    </location>
</feature>
<evidence type="ECO:0000259" key="7">
    <source>
        <dbReference type="PROSITE" id="PS52019"/>
    </source>
</evidence>
<dbReference type="PROSITE" id="PS52019">
    <property type="entry name" value="PKS_MFAS_DH"/>
    <property type="match status" value="1"/>
</dbReference>
<feature type="region of interest" description="Disordered" evidence="5">
    <location>
        <begin position="358"/>
        <end position="391"/>
    </location>
</feature>
<dbReference type="PROSITE" id="PS52004">
    <property type="entry name" value="KS3_2"/>
    <property type="match status" value="1"/>
</dbReference>
<dbReference type="Gene3D" id="3.30.70.3290">
    <property type="match status" value="2"/>
</dbReference>
<dbReference type="SMART" id="SM00827">
    <property type="entry name" value="PKS_AT"/>
    <property type="match status" value="1"/>
</dbReference>
<keyword evidence="1" id="KW-0596">Phosphopantetheine</keyword>
<dbReference type="CDD" id="cd00833">
    <property type="entry name" value="PKS"/>
    <property type="match status" value="1"/>
</dbReference>
<dbReference type="Gene3D" id="3.40.366.10">
    <property type="entry name" value="Malonyl-Coenzyme A Acyl Carrier Protein, domain 2"/>
    <property type="match status" value="2"/>
</dbReference>
<evidence type="ECO:0000259" key="6">
    <source>
        <dbReference type="PROSITE" id="PS52004"/>
    </source>
</evidence>
<dbReference type="InterPro" id="IPR016035">
    <property type="entry name" value="Acyl_Trfase/lysoPLipase"/>
</dbReference>
<dbReference type="InterPro" id="IPR049900">
    <property type="entry name" value="PKS_mFAS_DH"/>
</dbReference>
<evidence type="ECO:0000256" key="4">
    <source>
        <dbReference type="PROSITE-ProRule" id="PRU01363"/>
    </source>
</evidence>
<proteinExistence type="predicted"/>
<feature type="compositionally biased region" description="Polar residues" evidence="5">
    <location>
        <begin position="380"/>
        <end position="390"/>
    </location>
</feature>
<evidence type="ECO:0000256" key="1">
    <source>
        <dbReference type="ARBA" id="ARBA00022450"/>
    </source>
</evidence>
<dbReference type="InterPro" id="IPR042104">
    <property type="entry name" value="PKS_dehydratase_sf"/>
</dbReference>
<dbReference type="InterPro" id="IPR020807">
    <property type="entry name" value="PKS_DH"/>
</dbReference>
<dbReference type="Pfam" id="PF00698">
    <property type="entry name" value="Acyl_transf_1"/>
    <property type="match status" value="1"/>
</dbReference>
<evidence type="ECO:0000256" key="2">
    <source>
        <dbReference type="ARBA" id="ARBA00022553"/>
    </source>
</evidence>